<dbReference type="EMBL" id="JWIN03000005">
    <property type="protein sequence ID" value="KAB1279380.1"/>
    <property type="molecule type" value="Genomic_DNA"/>
</dbReference>
<evidence type="ECO:0000256" key="8">
    <source>
        <dbReference type="ARBA" id="ARBA00023163"/>
    </source>
</evidence>
<evidence type="ECO:0000259" key="12">
    <source>
        <dbReference type="Pfam" id="PF11635"/>
    </source>
</evidence>
<name>A0A5N4E7T8_CAMDR</name>
<gene>
    <name evidence="11" type="primary">MED16</name>
    <name evidence="14" type="ORF">Cadr_000007123</name>
</gene>
<dbReference type="PANTHER" id="PTHR13224:SF6">
    <property type="entry name" value="MEDIATOR OF RNA POLYMERASE II TRANSCRIPTION SUBUNIT 16"/>
    <property type="match status" value="1"/>
</dbReference>
<accession>A0A5N4E7T8</accession>
<evidence type="ECO:0000256" key="6">
    <source>
        <dbReference type="ARBA" id="ARBA00023015"/>
    </source>
</evidence>
<dbReference type="InterPro" id="IPR021665">
    <property type="entry name" value="Mediator_Med16_N"/>
</dbReference>
<comment type="subcellular location">
    <subcellularLocation>
        <location evidence="1 11">Nucleus</location>
    </subcellularLocation>
</comment>
<dbReference type="GO" id="GO:0016592">
    <property type="term" value="C:mediator complex"/>
    <property type="evidence" value="ECO:0007669"/>
    <property type="project" value="InterPro"/>
</dbReference>
<comment type="function">
    <text evidence="11">Component of the Mediator complex, a coactivator involved in the regulated transcription of nearly all RNA polymerase II-dependent genes. Mediator functions as a bridge to convey information from gene-specific regulatory proteins to the basal RNA polymerase II transcription machinery. Mediator is recruited to promoters by direct interactions with regulatory proteins and serves as a scaffold for the assembly of a functional preinitiation complex with RNA polymerase II and the general transcription factors.</text>
</comment>
<evidence type="ECO:0000256" key="2">
    <source>
        <dbReference type="ARBA" id="ARBA00006543"/>
    </source>
</evidence>
<dbReference type="Pfam" id="PF20718">
    <property type="entry name" value="Med16_bridge"/>
    <property type="match status" value="1"/>
</dbReference>
<keyword evidence="5" id="KW-0677">Repeat</keyword>
<comment type="similarity">
    <text evidence="2 11">Belongs to the Mediator complex subunit 16 family.</text>
</comment>
<protein>
    <recommendedName>
        <fullName evidence="3 11">Mediator of RNA polymerase II transcription subunit 16</fullName>
    </recommendedName>
    <alternativeName>
        <fullName evidence="10 11">Mediator complex subunit 16</fullName>
    </alternativeName>
</protein>
<evidence type="ECO:0000256" key="3">
    <source>
        <dbReference type="ARBA" id="ARBA00019614"/>
    </source>
</evidence>
<sequence length="272" mass="30605">MVSKKCRIDSEILLSLFMHRTTDLNRRDRLPSITHLKFLEWDMSEQVLLCASSQTSSMVECWSLSREGLPVNDIFQQLSPAVGDKQPMILKWQILSVTNDLDQVSAVVLPKLSILLTNTDLKVASDTQFYPGLGLALAFHDGSIHMVHQLSLRTVAVFYSSAAPHSVDKPAIKCPWTTGPPSISRPCSSPGPPWPSWTQRHLLFLLEYCMVTGYVWSDILLHVQPRMVQSLVEKLHEEYMRQKAELQQVLSTQILAMKASLCKLSPCTVTCV</sequence>
<keyword evidence="7 11" id="KW-0010">Activator</keyword>
<evidence type="ECO:0000313" key="14">
    <source>
        <dbReference type="EMBL" id="KAB1279380.1"/>
    </source>
</evidence>
<organism evidence="14 15">
    <name type="scientific">Camelus dromedarius</name>
    <name type="common">Dromedary</name>
    <name type="synonym">Arabian camel</name>
    <dbReference type="NCBI Taxonomy" id="9838"/>
    <lineage>
        <taxon>Eukaryota</taxon>
        <taxon>Metazoa</taxon>
        <taxon>Chordata</taxon>
        <taxon>Craniata</taxon>
        <taxon>Vertebrata</taxon>
        <taxon>Euteleostomi</taxon>
        <taxon>Mammalia</taxon>
        <taxon>Eutheria</taxon>
        <taxon>Laurasiatheria</taxon>
        <taxon>Artiodactyla</taxon>
        <taxon>Tylopoda</taxon>
        <taxon>Camelidae</taxon>
        <taxon>Camelus</taxon>
    </lineage>
</organism>
<dbReference type="Pfam" id="PF11635">
    <property type="entry name" value="Med16_N"/>
    <property type="match status" value="1"/>
</dbReference>
<feature type="domain" description="Mediator of RNA polymerase II transcription subunit 16 central helical bridge" evidence="13">
    <location>
        <begin position="205"/>
        <end position="266"/>
    </location>
</feature>
<keyword evidence="6 11" id="KW-0805">Transcription regulation</keyword>
<keyword evidence="8 11" id="KW-0804">Transcription</keyword>
<dbReference type="PANTHER" id="PTHR13224">
    <property type="entry name" value="THYROID HORMONE RECEPTOR-ASSOCIATED PROTEIN-RELATED"/>
    <property type="match status" value="1"/>
</dbReference>
<evidence type="ECO:0000256" key="9">
    <source>
        <dbReference type="ARBA" id="ARBA00023242"/>
    </source>
</evidence>
<dbReference type="AlphaFoldDB" id="A0A5N4E7T8"/>
<evidence type="ECO:0000256" key="5">
    <source>
        <dbReference type="ARBA" id="ARBA00022737"/>
    </source>
</evidence>
<evidence type="ECO:0000259" key="13">
    <source>
        <dbReference type="Pfam" id="PF20718"/>
    </source>
</evidence>
<evidence type="ECO:0000256" key="11">
    <source>
        <dbReference type="RuleBase" id="RU364149"/>
    </source>
</evidence>
<reference evidence="14 15" key="1">
    <citation type="journal article" date="2019" name="Mol. Ecol. Resour.">
        <title>Improving Illumina assemblies with Hi-C and long reads: an example with the North African dromedary.</title>
        <authorList>
            <person name="Elbers J.P."/>
            <person name="Rogers M.F."/>
            <person name="Perelman P.L."/>
            <person name="Proskuryakova A.A."/>
            <person name="Serdyukova N.A."/>
            <person name="Johnson W.E."/>
            <person name="Horin P."/>
            <person name="Corander J."/>
            <person name="Murphy D."/>
            <person name="Burger P.A."/>
        </authorList>
    </citation>
    <scope>NUCLEOTIDE SEQUENCE [LARGE SCALE GENOMIC DNA]</scope>
    <source>
        <strain evidence="14">Drom800</strain>
        <tissue evidence="14">Blood</tissue>
    </source>
</reference>
<keyword evidence="9 11" id="KW-0539">Nucleus</keyword>
<dbReference type="InterPro" id="IPR048338">
    <property type="entry name" value="Mediator_Med16"/>
</dbReference>
<dbReference type="Proteomes" id="UP000299084">
    <property type="component" value="Unassembled WGS sequence"/>
</dbReference>
<evidence type="ECO:0000256" key="1">
    <source>
        <dbReference type="ARBA" id="ARBA00004123"/>
    </source>
</evidence>
<evidence type="ECO:0000256" key="10">
    <source>
        <dbReference type="ARBA" id="ARBA00032015"/>
    </source>
</evidence>
<evidence type="ECO:0000256" key="7">
    <source>
        <dbReference type="ARBA" id="ARBA00023159"/>
    </source>
</evidence>
<evidence type="ECO:0000313" key="15">
    <source>
        <dbReference type="Proteomes" id="UP000299084"/>
    </source>
</evidence>
<comment type="subunit">
    <text evidence="11">Component of the Mediator complex, which is composed of MED1, MED4, MED6, MED7, MED8, MED9, MED10, MED11, MED12, MED13, MED13L, MED14, MED15, MED16, MED17, MED18, MED19, MED20, MED21, MED22, MED23, MED24, MED25, MED26, MED27, MED29, MED30, MED31, CCNC, CDK8 and CDC2L6/CDK11. The MED12, MED13, CCNC and CDK8 subunits form a distinct module termed the CDK8 module. Mediator containing the CDK8 module is less active than Mediator lacking this module in supporting transcriptional activation. Individual preparations of the Mediator complex lacking one or more distinct subunits have been variously termed ARC, CRSP, DRIP, PC2, SMCC and TRAP.</text>
</comment>
<comment type="caution">
    <text evidence="14">The sequence shown here is derived from an EMBL/GenBank/DDBJ whole genome shotgun (WGS) entry which is preliminary data.</text>
</comment>
<feature type="domain" description="Mediator complex subunit Med16 N-terminal" evidence="12">
    <location>
        <begin position="3"/>
        <end position="165"/>
    </location>
</feature>
<keyword evidence="4" id="KW-0853">WD repeat</keyword>
<evidence type="ECO:0000256" key="4">
    <source>
        <dbReference type="ARBA" id="ARBA00022574"/>
    </source>
</evidence>
<dbReference type="GO" id="GO:0045893">
    <property type="term" value="P:positive regulation of DNA-templated transcription"/>
    <property type="evidence" value="ECO:0007669"/>
    <property type="project" value="TreeGrafter"/>
</dbReference>
<proteinExistence type="inferred from homology"/>
<keyword evidence="15" id="KW-1185">Reference proteome</keyword>
<dbReference type="InterPro" id="IPR048616">
    <property type="entry name" value="MED16_bridge"/>
</dbReference>